<evidence type="ECO:0000256" key="1">
    <source>
        <dbReference type="ARBA" id="ARBA00010641"/>
    </source>
</evidence>
<keyword evidence="3" id="KW-0731">Sigma factor</keyword>
<gene>
    <name evidence="8" type="ORF">ABIQ69_04005</name>
</gene>
<dbReference type="PANTHER" id="PTHR43133:SF25">
    <property type="entry name" value="RNA POLYMERASE SIGMA FACTOR RFAY-RELATED"/>
    <property type="match status" value="1"/>
</dbReference>
<evidence type="ECO:0000256" key="5">
    <source>
        <dbReference type="SAM" id="MobiDB-lite"/>
    </source>
</evidence>
<dbReference type="InterPro" id="IPR013324">
    <property type="entry name" value="RNA_pol_sigma_r3/r4-like"/>
</dbReference>
<organism evidence="8">
    <name type="scientific">Agromyces sp. G08B096</name>
    <dbReference type="NCBI Taxonomy" id="3156399"/>
    <lineage>
        <taxon>Bacteria</taxon>
        <taxon>Bacillati</taxon>
        <taxon>Actinomycetota</taxon>
        <taxon>Actinomycetes</taxon>
        <taxon>Micrococcales</taxon>
        <taxon>Microbacteriaceae</taxon>
        <taxon>Agromyces</taxon>
    </lineage>
</organism>
<dbReference type="RefSeq" id="WP_350349109.1">
    <property type="nucleotide sequence ID" value="NZ_CP158374.1"/>
</dbReference>
<feature type="compositionally biased region" description="Low complexity" evidence="5">
    <location>
        <begin position="209"/>
        <end position="231"/>
    </location>
</feature>
<dbReference type="GO" id="GO:0006352">
    <property type="term" value="P:DNA-templated transcription initiation"/>
    <property type="evidence" value="ECO:0007669"/>
    <property type="project" value="InterPro"/>
</dbReference>
<dbReference type="Gene3D" id="1.10.1740.10">
    <property type="match status" value="1"/>
</dbReference>
<dbReference type="InterPro" id="IPR007627">
    <property type="entry name" value="RNA_pol_sigma70_r2"/>
</dbReference>
<dbReference type="EMBL" id="CP158374">
    <property type="protein sequence ID" value="XBX83093.1"/>
    <property type="molecule type" value="Genomic_DNA"/>
</dbReference>
<dbReference type="Gene3D" id="1.10.10.10">
    <property type="entry name" value="Winged helix-like DNA-binding domain superfamily/Winged helix DNA-binding domain"/>
    <property type="match status" value="1"/>
</dbReference>
<accession>A0AAU7W9W1</accession>
<sequence length="231" mass="24969">MSTQERSDAALWLEATSGTASAFGEIYDRYRTRVFRAAYGAVRHVDDAEDIVAIVFLEAWRKRDGVRFVDGSLLPWLLVVTHNATRNVARSKRRWGRLLAKVPPAEHAADPAEQAGRRIDLDRSGGALRGALGRLSADERRVVDLCLIEELPTAAVAAVLHVPEGTVKSRLHRARRKLQRELGGVDGSLAALDGVETARGDPAPPPPSALRLPPAAPPLTSTLAPDLEATS</sequence>
<evidence type="ECO:0000259" key="6">
    <source>
        <dbReference type="Pfam" id="PF04542"/>
    </source>
</evidence>
<dbReference type="AlphaFoldDB" id="A0AAU7W9W1"/>
<keyword evidence="4" id="KW-0804">Transcription</keyword>
<dbReference type="InterPro" id="IPR039425">
    <property type="entry name" value="RNA_pol_sigma-70-like"/>
</dbReference>
<name>A0AAU7W9W1_9MICO</name>
<dbReference type="Pfam" id="PF08281">
    <property type="entry name" value="Sigma70_r4_2"/>
    <property type="match status" value="1"/>
</dbReference>
<evidence type="ECO:0000256" key="2">
    <source>
        <dbReference type="ARBA" id="ARBA00023015"/>
    </source>
</evidence>
<dbReference type="InterPro" id="IPR013249">
    <property type="entry name" value="RNA_pol_sigma70_r4_t2"/>
</dbReference>
<proteinExistence type="inferred from homology"/>
<dbReference type="GO" id="GO:0016987">
    <property type="term" value="F:sigma factor activity"/>
    <property type="evidence" value="ECO:0007669"/>
    <property type="project" value="UniProtKB-KW"/>
</dbReference>
<evidence type="ECO:0000259" key="7">
    <source>
        <dbReference type="Pfam" id="PF08281"/>
    </source>
</evidence>
<protein>
    <submittedName>
        <fullName evidence="8">Sigma-70 family RNA polymerase sigma factor</fullName>
    </submittedName>
</protein>
<feature type="region of interest" description="Disordered" evidence="5">
    <location>
        <begin position="193"/>
        <end position="231"/>
    </location>
</feature>
<comment type="similarity">
    <text evidence="1">Belongs to the sigma-70 factor family. ECF subfamily.</text>
</comment>
<evidence type="ECO:0000313" key="8">
    <source>
        <dbReference type="EMBL" id="XBX83093.1"/>
    </source>
</evidence>
<dbReference type="Pfam" id="PF04542">
    <property type="entry name" value="Sigma70_r2"/>
    <property type="match status" value="1"/>
</dbReference>
<dbReference type="SUPFAM" id="SSF88659">
    <property type="entry name" value="Sigma3 and sigma4 domains of RNA polymerase sigma factors"/>
    <property type="match status" value="1"/>
</dbReference>
<feature type="domain" description="RNA polymerase sigma factor 70 region 4 type 2" evidence="7">
    <location>
        <begin position="127"/>
        <end position="178"/>
    </location>
</feature>
<dbReference type="GO" id="GO:0003677">
    <property type="term" value="F:DNA binding"/>
    <property type="evidence" value="ECO:0007669"/>
    <property type="project" value="InterPro"/>
</dbReference>
<dbReference type="NCBIfam" id="TIGR02937">
    <property type="entry name" value="sigma70-ECF"/>
    <property type="match status" value="1"/>
</dbReference>
<evidence type="ECO:0000256" key="4">
    <source>
        <dbReference type="ARBA" id="ARBA00023163"/>
    </source>
</evidence>
<reference evidence="8" key="1">
    <citation type="submission" date="2024-05" db="EMBL/GenBank/DDBJ databases">
        <authorList>
            <person name="Yu L."/>
        </authorList>
    </citation>
    <scope>NUCLEOTIDE SEQUENCE</scope>
    <source>
        <strain evidence="8">G08B096</strain>
    </source>
</reference>
<feature type="domain" description="RNA polymerase sigma-70 region 2" evidence="6">
    <location>
        <begin position="26"/>
        <end position="94"/>
    </location>
</feature>
<evidence type="ECO:0000256" key="3">
    <source>
        <dbReference type="ARBA" id="ARBA00023082"/>
    </source>
</evidence>
<dbReference type="CDD" id="cd06171">
    <property type="entry name" value="Sigma70_r4"/>
    <property type="match status" value="1"/>
</dbReference>
<dbReference type="PANTHER" id="PTHR43133">
    <property type="entry name" value="RNA POLYMERASE ECF-TYPE SIGMA FACTO"/>
    <property type="match status" value="1"/>
</dbReference>
<dbReference type="InterPro" id="IPR036388">
    <property type="entry name" value="WH-like_DNA-bd_sf"/>
</dbReference>
<keyword evidence="2" id="KW-0805">Transcription regulation</keyword>
<dbReference type="SUPFAM" id="SSF88946">
    <property type="entry name" value="Sigma2 domain of RNA polymerase sigma factors"/>
    <property type="match status" value="1"/>
</dbReference>
<dbReference type="InterPro" id="IPR013325">
    <property type="entry name" value="RNA_pol_sigma_r2"/>
</dbReference>
<dbReference type="InterPro" id="IPR014284">
    <property type="entry name" value="RNA_pol_sigma-70_dom"/>
</dbReference>